<keyword evidence="2" id="KW-1185">Reference proteome</keyword>
<reference evidence="1 2" key="1">
    <citation type="submission" date="2018-07" db="EMBL/GenBank/DDBJ databases">
        <title>Genomic Encyclopedia of Type Strains, Phase IV (KMG-IV): sequencing the most valuable type-strain genomes for metagenomic binning, comparative biology and taxonomic classification.</title>
        <authorList>
            <person name="Goeker M."/>
        </authorList>
    </citation>
    <scope>NUCLEOTIDE SEQUENCE [LARGE SCALE GENOMIC DNA]</scope>
    <source>
        <strain evidence="1 2">DSM 14324</strain>
    </source>
</reference>
<accession>A0A3D9DTA5</accession>
<protein>
    <submittedName>
        <fullName evidence="1">Uncharacterized protein YdgA (DUF945 family)</fullName>
    </submittedName>
</protein>
<evidence type="ECO:0000313" key="2">
    <source>
        <dbReference type="Proteomes" id="UP000256334"/>
    </source>
</evidence>
<organism evidence="1 2">
    <name type="scientific">Kushneria indalinina DSM 14324</name>
    <dbReference type="NCBI Taxonomy" id="1122140"/>
    <lineage>
        <taxon>Bacteria</taxon>
        <taxon>Pseudomonadati</taxon>
        <taxon>Pseudomonadota</taxon>
        <taxon>Gammaproteobacteria</taxon>
        <taxon>Oceanospirillales</taxon>
        <taxon>Halomonadaceae</taxon>
        <taxon>Kushneria</taxon>
    </lineage>
</organism>
<sequence length="452" mass="49356">MRKTTGIIGIAAVIIVAAGVAAPWYTGQRIEQEFRQGVGQISTSVPTEVTRYDRGWRTSEAVTHTVIDTEDGPFPVDVHHHITHGPWGFGWAHIDSTPELGEHQPTVAHYFGDQPALEATTTVGFDNDVDIDWRSPAFEETKVPEVPGARLAWGGMEGHYRLDDDRTASDVSIPSLNFTSDDATLVLKSLRLESSGAGGPDWPNMDNFWDGRLKTTLGQLHYQNDSEDVALKLGLDGQAQLRDSGDEGLSMTGSWQLSNMLMRSPSLAEPLIINNATQTLLLKGLPRDATRHLLIGLSTLDDSLDEDQVSGQVQQMMTQYLMAVLQGAPTLETTVAGLDTPRGSLEGKLAINLEPGDGSERSPVTSALGRAALTLDMASDRTLLERLVTRSGPNARRPASLLDGLEQEGLLVRDGERYRVDVQMDSRDLRVNGESHPELYMMLPLLLMSLNS</sequence>
<proteinExistence type="predicted"/>
<dbReference type="InterPro" id="IPR010352">
    <property type="entry name" value="DUF945"/>
</dbReference>
<dbReference type="Pfam" id="PF06097">
    <property type="entry name" value="DUF945"/>
    <property type="match status" value="1"/>
</dbReference>
<name>A0A3D9DTA5_9GAMM</name>
<evidence type="ECO:0000313" key="1">
    <source>
        <dbReference type="EMBL" id="REC93962.1"/>
    </source>
</evidence>
<dbReference type="OrthoDB" id="6179402at2"/>
<comment type="caution">
    <text evidence="1">The sequence shown here is derived from an EMBL/GenBank/DDBJ whole genome shotgun (WGS) entry which is preliminary data.</text>
</comment>
<dbReference type="Proteomes" id="UP000256334">
    <property type="component" value="Unassembled WGS sequence"/>
</dbReference>
<dbReference type="AlphaFoldDB" id="A0A3D9DTA5"/>
<dbReference type="EMBL" id="QRDJ01000008">
    <property type="protein sequence ID" value="REC93962.1"/>
    <property type="molecule type" value="Genomic_DNA"/>
</dbReference>
<gene>
    <name evidence="1" type="ORF">C8D72_2326</name>
</gene>
<dbReference type="RefSeq" id="WP_115854590.1">
    <property type="nucleotide sequence ID" value="NZ_QRDJ01000008.1"/>
</dbReference>